<dbReference type="GO" id="GO:0003777">
    <property type="term" value="F:microtubule motor activity"/>
    <property type="evidence" value="ECO:0007669"/>
    <property type="project" value="InterPro"/>
</dbReference>
<evidence type="ECO:0000256" key="6">
    <source>
        <dbReference type="ARBA" id="ARBA00023175"/>
    </source>
</evidence>
<dbReference type="EMBL" id="VIIS01000692">
    <property type="protein sequence ID" value="KAF0306088.1"/>
    <property type="molecule type" value="Genomic_DNA"/>
</dbReference>
<dbReference type="InterPro" id="IPR019821">
    <property type="entry name" value="Kinesin_motor_CS"/>
</dbReference>
<comment type="subcellular location">
    <subcellularLocation>
        <location evidence="1">Cytoplasm</location>
        <location evidence="1">Cytoskeleton</location>
    </subcellularLocation>
</comment>
<keyword evidence="13" id="KW-1185">Reference proteome</keyword>
<feature type="compositionally biased region" description="Polar residues" evidence="10">
    <location>
        <begin position="1253"/>
        <end position="1279"/>
    </location>
</feature>
<dbReference type="Proteomes" id="UP000440578">
    <property type="component" value="Unassembled WGS sequence"/>
</dbReference>
<proteinExistence type="inferred from homology"/>
<dbReference type="SUPFAM" id="SSF52540">
    <property type="entry name" value="P-loop containing nucleoside triphosphate hydrolases"/>
    <property type="match status" value="1"/>
</dbReference>
<evidence type="ECO:0000256" key="3">
    <source>
        <dbReference type="ARBA" id="ARBA00022741"/>
    </source>
</evidence>
<keyword evidence="3 9" id="KW-0547">Nucleotide-binding</keyword>
<feature type="compositionally biased region" description="Polar residues" evidence="10">
    <location>
        <begin position="847"/>
        <end position="887"/>
    </location>
</feature>
<organism evidence="12 13">
    <name type="scientific">Amphibalanus amphitrite</name>
    <name type="common">Striped barnacle</name>
    <name type="synonym">Balanus amphitrite</name>
    <dbReference type="NCBI Taxonomy" id="1232801"/>
    <lineage>
        <taxon>Eukaryota</taxon>
        <taxon>Metazoa</taxon>
        <taxon>Ecdysozoa</taxon>
        <taxon>Arthropoda</taxon>
        <taxon>Crustacea</taxon>
        <taxon>Multicrustacea</taxon>
        <taxon>Cirripedia</taxon>
        <taxon>Thoracica</taxon>
        <taxon>Thoracicalcarea</taxon>
        <taxon>Balanomorpha</taxon>
        <taxon>Balanoidea</taxon>
        <taxon>Balanidae</taxon>
        <taxon>Amphibalaninae</taxon>
        <taxon>Amphibalanus</taxon>
    </lineage>
</organism>
<dbReference type="PRINTS" id="PR00380">
    <property type="entry name" value="KINESINHEAVY"/>
</dbReference>
<dbReference type="Pfam" id="PF00225">
    <property type="entry name" value="Kinesin"/>
    <property type="match status" value="1"/>
</dbReference>
<keyword evidence="5" id="KW-0175">Coiled coil</keyword>
<dbReference type="PROSITE" id="PS50067">
    <property type="entry name" value="KINESIN_MOTOR_2"/>
    <property type="match status" value="1"/>
</dbReference>
<evidence type="ECO:0000256" key="5">
    <source>
        <dbReference type="ARBA" id="ARBA00023054"/>
    </source>
</evidence>
<evidence type="ECO:0000256" key="1">
    <source>
        <dbReference type="ARBA" id="ARBA00004245"/>
    </source>
</evidence>
<keyword evidence="7" id="KW-0206">Cytoskeleton</keyword>
<accession>A0A6A4WUW1</accession>
<dbReference type="GO" id="GO:0008017">
    <property type="term" value="F:microtubule binding"/>
    <property type="evidence" value="ECO:0007669"/>
    <property type="project" value="InterPro"/>
</dbReference>
<dbReference type="OrthoDB" id="3176171at2759"/>
<feature type="compositionally biased region" description="Low complexity" evidence="10">
    <location>
        <begin position="989"/>
        <end position="998"/>
    </location>
</feature>
<keyword evidence="7" id="KW-0963">Cytoplasm</keyword>
<dbReference type="InterPro" id="IPR027640">
    <property type="entry name" value="Kinesin-like_fam"/>
</dbReference>
<dbReference type="CDD" id="cd01370">
    <property type="entry name" value="KISc_KIP3_like"/>
    <property type="match status" value="1"/>
</dbReference>
<dbReference type="SMART" id="SM00129">
    <property type="entry name" value="KISc"/>
    <property type="match status" value="1"/>
</dbReference>
<feature type="binding site" evidence="9">
    <location>
        <begin position="158"/>
        <end position="165"/>
    </location>
    <ligand>
        <name>ATP</name>
        <dbReference type="ChEBI" id="CHEBI:30616"/>
    </ligand>
</feature>
<dbReference type="PROSITE" id="PS00411">
    <property type="entry name" value="KINESIN_MOTOR_1"/>
    <property type="match status" value="1"/>
</dbReference>
<comment type="similarity">
    <text evidence="8">Belongs to the TRAFAC class myosin-kinesin ATPase superfamily. Kinesin family. KIN-8 subfamily.</text>
</comment>
<evidence type="ECO:0000256" key="8">
    <source>
        <dbReference type="ARBA" id="ARBA00060769"/>
    </source>
</evidence>
<evidence type="ECO:0000259" key="11">
    <source>
        <dbReference type="PROSITE" id="PS50067"/>
    </source>
</evidence>
<dbReference type="GO" id="GO:0007018">
    <property type="term" value="P:microtubule-based movement"/>
    <property type="evidence" value="ECO:0007669"/>
    <property type="project" value="InterPro"/>
</dbReference>
<evidence type="ECO:0000256" key="9">
    <source>
        <dbReference type="PROSITE-ProRule" id="PRU00283"/>
    </source>
</evidence>
<evidence type="ECO:0000256" key="4">
    <source>
        <dbReference type="ARBA" id="ARBA00022840"/>
    </source>
</evidence>
<comment type="caution">
    <text evidence="12">The sequence shown here is derived from an EMBL/GenBank/DDBJ whole genome shotgun (WGS) entry which is preliminary data.</text>
</comment>
<evidence type="ECO:0000256" key="10">
    <source>
        <dbReference type="SAM" id="MobiDB-lite"/>
    </source>
</evidence>
<protein>
    <submittedName>
        <fullName evidence="12">Kinesin-like protein KIF18A</fullName>
    </submittedName>
</protein>
<evidence type="ECO:0000256" key="7">
    <source>
        <dbReference type="ARBA" id="ARBA00023212"/>
    </source>
</evidence>
<keyword evidence="4 9" id="KW-0067">ATP-binding</keyword>
<feature type="compositionally biased region" description="Pro residues" evidence="10">
    <location>
        <begin position="716"/>
        <end position="729"/>
    </location>
</feature>
<feature type="region of interest" description="Disordered" evidence="10">
    <location>
        <begin position="1"/>
        <end position="31"/>
    </location>
</feature>
<dbReference type="GO" id="GO:0005874">
    <property type="term" value="C:microtubule"/>
    <property type="evidence" value="ECO:0007669"/>
    <property type="project" value="UniProtKB-KW"/>
</dbReference>
<keyword evidence="2" id="KW-0493">Microtubule</keyword>
<dbReference type="PANTHER" id="PTHR47968">
    <property type="entry name" value="CENTROMERE PROTEIN E"/>
    <property type="match status" value="1"/>
</dbReference>
<name>A0A6A4WUW1_AMPAM</name>
<feature type="domain" description="Kinesin motor" evidence="11">
    <location>
        <begin position="55"/>
        <end position="409"/>
    </location>
</feature>
<evidence type="ECO:0000313" key="13">
    <source>
        <dbReference type="Proteomes" id="UP000440578"/>
    </source>
</evidence>
<feature type="compositionally biased region" description="Polar residues" evidence="10">
    <location>
        <begin position="1055"/>
        <end position="1079"/>
    </location>
</feature>
<feature type="compositionally biased region" description="Pro residues" evidence="10">
    <location>
        <begin position="1178"/>
        <end position="1187"/>
    </location>
</feature>
<dbReference type="Gene3D" id="3.40.850.10">
    <property type="entry name" value="Kinesin motor domain"/>
    <property type="match status" value="1"/>
</dbReference>
<feature type="compositionally biased region" description="Gly residues" evidence="10">
    <location>
        <begin position="1229"/>
        <end position="1240"/>
    </location>
</feature>
<dbReference type="InterPro" id="IPR036961">
    <property type="entry name" value="Kinesin_motor_dom_sf"/>
</dbReference>
<feature type="compositionally biased region" description="Polar residues" evidence="10">
    <location>
        <begin position="1311"/>
        <end position="1334"/>
    </location>
</feature>
<feature type="compositionally biased region" description="Low complexity" evidence="10">
    <location>
        <begin position="730"/>
        <end position="743"/>
    </location>
</feature>
<feature type="region of interest" description="Disordered" evidence="10">
    <location>
        <begin position="690"/>
        <end position="1396"/>
    </location>
</feature>
<feature type="compositionally biased region" description="Polar residues" evidence="10">
    <location>
        <begin position="911"/>
        <end position="927"/>
    </location>
</feature>
<evidence type="ECO:0000256" key="2">
    <source>
        <dbReference type="ARBA" id="ARBA00022701"/>
    </source>
</evidence>
<reference evidence="12 13" key="1">
    <citation type="submission" date="2019-07" db="EMBL/GenBank/DDBJ databases">
        <title>Draft genome assembly of a fouling barnacle, Amphibalanus amphitrite (Darwin, 1854): The first reference genome for Thecostraca.</title>
        <authorList>
            <person name="Kim W."/>
        </authorList>
    </citation>
    <scope>NUCLEOTIDE SEQUENCE [LARGE SCALE GENOMIC DNA]</scope>
    <source>
        <strain evidence="12">SNU_AA5</strain>
        <tissue evidence="12">Soma without cirri and trophi</tissue>
    </source>
</reference>
<dbReference type="PANTHER" id="PTHR47968:SF65">
    <property type="entry name" value="KINESIN MOTOR DOMAIN-CONTAINING PROTEIN"/>
    <property type="match status" value="1"/>
</dbReference>
<feature type="region of interest" description="Disordered" evidence="10">
    <location>
        <begin position="279"/>
        <end position="298"/>
    </location>
</feature>
<dbReference type="GO" id="GO:0005524">
    <property type="term" value="F:ATP binding"/>
    <property type="evidence" value="ECO:0007669"/>
    <property type="project" value="UniProtKB-UniRule"/>
</dbReference>
<keyword evidence="6 9" id="KW-0505">Motor protein</keyword>
<dbReference type="FunFam" id="3.40.850.10:FF:000054">
    <property type="entry name" value="Kinesin-like protein"/>
    <property type="match status" value="1"/>
</dbReference>
<gene>
    <name evidence="12" type="primary">KIF18A</name>
    <name evidence="12" type="ORF">FJT64_002472</name>
</gene>
<dbReference type="InterPro" id="IPR001752">
    <property type="entry name" value="Kinesin_motor_dom"/>
</dbReference>
<dbReference type="InterPro" id="IPR027417">
    <property type="entry name" value="P-loop_NTPase"/>
</dbReference>
<sequence length="1396" mass="146125">MTIIKTKRASAAERPQRRRSGLKAPPPAVTVRAGRRAPAAGRAAAAGTAAAQASNVRVVVRVRPENERESQGGYRLVVRPLDDHMLIFDPRQQDEDFYFQGVRQRQRDLNKRASKDMQYMFDRVFHPHHSNQQLFEATTKDVIDTVIDGFNCSVFAYGSTGAGKTHTMLGTSSEPGIIFLTVMELYSRIAAMADTRCQVAVSYVEVYNETVTDLLQPSGPLDVREDGQRAVVIAGLSQQTPDGPEHLMAILAAGNQRRTQHPTDMNAESSRSHAVFQVTLSDPSRPSRRQVTLRQSDGTAGLSQDVRVSKLSLIDLAGSERGSATGHKGARFREGANINRSLLALGSCINALADGKKFVPYRDSKLTRLLKDSIGGNCKTVMIANVTPSAASFEDTHNTLKYADRAKAIKTRLQRNVVSVDMHVAQYAKVVDELRQEVTELRAQLAERPAADQTAPPPAEPPFDAAPLRAAEAARRALVTRQLQLEAEAQQLRLRLHRRRLCVQRAALLRPAGGARPDRQQDRLAGRLSLAHSRLEQARGELAAAVQTAEAEAGRAPAGPATDQLVDQLEKERQLDECRVHAAHLETFSRLLQLELASSDHLLAQLIGAVREQHRVLTYMKFVTPELEAQYKEVVGLVEGQKEVCWADQQQPAADSPGQPSYDVTALLRLADTTYRPAEPLRQATGGLLLSAPAPAPAQPAAGRSVPRAAPVDRTPAPPPPPPPCPDGTPPSLSSVLPPSDTTLGGGADDEVLIAGGGGAPDETPCRPRHHRPGSPVFFDAEPGPETPRPGGPPEADAVAETETSPGPVQADRDLAEEAVTVPSPREPGPHRAQSPAAEPAAPRTDATVSITPQTGTAGSVTPQTETLEPATPQTETARPATPQTETARPATLQAETAGPVTPRTDAAVSITPQTETAEPATQQVSGGESERPDTLPAGRRHSPAGDGPRVPAGRADSPPAGRRHSPAGDGTRVSAGRADSPPAPPGSPAAAGGTPATEPRRPEAGARHSVSPNLNTTITMSPSESRLASPNVDLGATVAGPAPPASRKAPSPDLNATVTVSTTQGRKSASPDLNTTVTVAAPAAGRRRSPPAVGPPPAAGRRRSPPAVGPPPAAGRRRSPPAVGPPPAAGRRRSPPAVDLNATRTLSPAAPGGGGLPAFDSCSPIRPEPADRALYVPLPPDLPPTPEILRRTRTPLKTRPSAAPPPNMDSTFTMEAAPFRVPLAASADGGGGAPAGGSGQRAVAGKGALRGSASSTHLGVQRTGLSRSASAAHLSQTGRVGGGSRSTAGAPGSAARRGFEASARLAATAPNPSRLSLSAQKARSTSRLHTSASGGRDENQQPDRPAWGRTAPPAVGADKAAGRHGLISSVGKFGLGRSRTGAKDRPGGVLKPANQ</sequence>
<feature type="compositionally biased region" description="Low complexity" evidence="10">
    <location>
        <begin position="699"/>
        <end position="715"/>
    </location>
</feature>
<evidence type="ECO:0000313" key="12">
    <source>
        <dbReference type="EMBL" id="KAF0306088.1"/>
    </source>
</evidence>
<feature type="compositionally biased region" description="Polar residues" evidence="10">
    <location>
        <begin position="1011"/>
        <end position="1029"/>
    </location>
</feature>